<dbReference type="InterPro" id="IPR000835">
    <property type="entry name" value="HTH_MarR-typ"/>
</dbReference>
<dbReference type="Proteomes" id="UP000320244">
    <property type="component" value="Unassembled WGS sequence"/>
</dbReference>
<evidence type="ECO:0000259" key="1">
    <source>
        <dbReference type="PROSITE" id="PS50995"/>
    </source>
</evidence>
<dbReference type="PROSITE" id="PS50995">
    <property type="entry name" value="HTH_MARR_2"/>
    <property type="match status" value="1"/>
</dbReference>
<proteinExistence type="predicted"/>
<reference evidence="2 3" key="2">
    <citation type="submission" date="2019-08" db="EMBL/GenBank/DDBJ databases">
        <title>Jejuicoccus antrihumi gen. nov., sp. nov., a new member of the family Dermacoccaceae isolated from a cave.</title>
        <authorList>
            <person name="Schumann P."/>
            <person name="Kim I.S."/>
        </authorList>
    </citation>
    <scope>NUCLEOTIDE SEQUENCE [LARGE SCALE GENOMIC DNA]</scope>
    <source>
        <strain evidence="2 3">C5-26</strain>
    </source>
</reference>
<dbReference type="GO" id="GO:0003700">
    <property type="term" value="F:DNA-binding transcription factor activity"/>
    <property type="evidence" value="ECO:0007669"/>
    <property type="project" value="InterPro"/>
</dbReference>
<dbReference type="InterPro" id="IPR039422">
    <property type="entry name" value="MarR/SlyA-like"/>
</dbReference>
<dbReference type="Gene3D" id="1.10.10.10">
    <property type="entry name" value="Winged helix-like DNA-binding domain superfamily/Winged helix DNA-binding domain"/>
    <property type="match status" value="1"/>
</dbReference>
<dbReference type="AlphaFoldDB" id="A0A563E7Z3"/>
<dbReference type="PANTHER" id="PTHR33164:SF43">
    <property type="entry name" value="HTH-TYPE TRANSCRIPTIONAL REPRESSOR YETL"/>
    <property type="match status" value="1"/>
</dbReference>
<dbReference type="SUPFAM" id="SSF46785">
    <property type="entry name" value="Winged helix' DNA-binding domain"/>
    <property type="match status" value="1"/>
</dbReference>
<gene>
    <name evidence="2" type="ORF">FGL98_03685</name>
</gene>
<accession>A0A563E7Z3</accession>
<dbReference type="InterPro" id="IPR036388">
    <property type="entry name" value="WH-like_DNA-bd_sf"/>
</dbReference>
<evidence type="ECO:0000313" key="2">
    <source>
        <dbReference type="EMBL" id="TWP38322.1"/>
    </source>
</evidence>
<evidence type="ECO:0000313" key="3">
    <source>
        <dbReference type="Proteomes" id="UP000320244"/>
    </source>
</evidence>
<reference evidence="2 3" key="1">
    <citation type="submission" date="2019-05" db="EMBL/GenBank/DDBJ databases">
        <authorList>
            <person name="Lee S.D."/>
        </authorList>
    </citation>
    <scope>NUCLEOTIDE SEQUENCE [LARGE SCALE GENOMIC DNA]</scope>
    <source>
        <strain evidence="2 3">C5-26</strain>
    </source>
</reference>
<dbReference type="RefSeq" id="WP_146315308.1">
    <property type="nucleotide sequence ID" value="NZ_VCQV01000003.1"/>
</dbReference>
<dbReference type="PANTHER" id="PTHR33164">
    <property type="entry name" value="TRANSCRIPTIONAL REGULATOR, MARR FAMILY"/>
    <property type="match status" value="1"/>
</dbReference>
<name>A0A563E7Z3_9MICO</name>
<dbReference type="EMBL" id="VCQV01000003">
    <property type="protein sequence ID" value="TWP38322.1"/>
    <property type="molecule type" value="Genomic_DNA"/>
</dbReference>
<dbReference type="InterPro" id="IPR036390">
    <property type="entry name" value="WH_DNA-bd_sf"/>
</dbReference>
<dbReference type="Pfam" id="PF01047">
    <property type="entry name" value="MarR"/>
    <property type="match status" value="1"/>
</dbReference>
<comment type="caution">
    <text evidence="2">The sequence shown here is derived from an EMBL/GenBank/DDBJ whole genome shotgun (WGS) entry which is preliminary data.</text>
</comment>
<keyword evidence="3" id="KW-1185">Reference proteome</keyword>
<dbReference type="PRINTS" id="PR00598">
    <property type="entry name" value="HTHMARR"/>
</dbReference>
<dbReference type="InterPro" id="IPR011991">
    <property type="entry name" value="ArsR-like_HTH"/>
</dbReference>
<protein>
    <submittedName>
        <fullName evidence="2">Winged helix-turn-helix transcriptional regulator</fullName>
    </submittedName>
</protein>
<dbReference type="GO" id="GO:0006950">
    <property type="term" value="P:response to stress"/>
    <property type="evidence" value="ECO:0007669"/>
    <property type="project" value="TreeGrafter"/>
</dbReference>
<dbReference type="CDD" id="cd00090">
    <property type="entry name" value="HTH_ARSR"/>
    <property type="match status" value="1"/>
</dbReference>
<dbReference type="SMART" id="SM00347">
    <property type="entry name" value="HTH_MARR"/>
    <property type="match status" value="1"/>
</dbReference>
<organism evidence="2 3">
    <name type="scientific">Leekyejoonella antrihumi</name>
    <dbReference type="NCBI Taxonomy" id="1660198"/>
    <lineage>
        <taxon>Bacteria</taxon>
        <taxon>Bacillati</taxon>
        <taxon>Actinomycetota</taxon>
        <taxon>Actinomycetes</taxon>
        <taxon>Micrococcales</taxon>
        <taxon>Dermacoccaceae</taxon>
        <taxon>Leekyejoonella</taxon>
    </lineage>
</organism>
<feature type="domain" description="HTH marR-type" evidence="1">
    <location>
        <begin position="6"/>
        <end position="138"/>
    </location>
</feature>
<sequence length="140" mass="15057">MPAPKTPPLGLHLAATAKSVRRAFDDALAGAGGSLPVWLILISIKRGDPGNQRDLAAAVGITGATLTHHLNAMEADGLLVRRRDPSNRRIQRVELTEAGENTFHRLRGTATAFDKRLRAGLTAQELDVLADLLKRLQANV</sequence>
<dbReference type="OrthoDB" id="4462574at2"/>